<dbReference type="RefSeq" id="WP_117633132.1">
    <property type="nucleotide sequence ID" value="NZ_QSON01000020.1"/>
</dbReference>
<evidence type="ECO:0000259" key="1">
    <source>
        <dbReference type="Pfam" id="PF01261"/>
    </source>
</evidence>
<reference evidence="2 3" key="1">
    <citation type="submission" date="2018-08" db="EMBL/GenBank/DDBJ databases">
        <title>A genome reference for cultivated species of the human gut microbiota.</title>
        <authorList>
            <person name="Zou Y."/>
            <person name="Xue W."/>
            <person name="Luo G."/>
        </authorList>
    </citation>
    <scope>NUCLEOTIDE SEQUENCE [LARGE SCALE GENOMIC DNA]</scope>
    <source>
        <strain evidence="2 3">TM09-12</strain>
    </source>
</reference>
<gene>
    <name evidence="2" type="ORF">DXD79_28115</name>
</gene>
<dbReference type="InterPro" id="IPR050312">
    <property type="entry name" value="IolE/XylAMocC-like"/>
</dbReference>
<dbReference type="PANTHER" id="PTHR12110">
    <property type="entry name" value="HYDROXYPYRUVATE ISOMERASE"/>
    <property type="match status" value="1"/>
</dbReference>
<feature type="domain" description="Xylose isomerase-like TIM barrel" evidence="1">
    <location>
        <begin position="29"/>
        <end position="302"/>
    </location>
</feature>
<proteinExistence type="predicted"/>
<dbReference type="EMBL" id="QSON01000020">
    <property type="protein sequence ID" value="RGI97294.1"/>
    <property type="molecule type" value="Genomic_DNA"/>
</dbReference>
<protein>
    <submittedName>
        <fullName evidence="2">Xylose isomerase</fullName>
    </submittedName>
</protein>
<dbReference type="InterPro" id="IPR013022">
    <property type="entry name" value="Xyl_isomerase-like_TIM-brl"/>
</dbReference>
<comment type="caution">
    <text evidence="2">The sequence shown here is derived from an EMBL/GenBank/DDBJ whole genome shotgun (WGS) entry which is preliminary data.</text>
</comment>
<evidence type="ECO:0000313" key="3">
    <source>
        <dbReference type="Proteomes" id="UP000263014"/>
    </source>
</evidence>
<dbReference type="SUPFAM" id="SSF51658">
    <property type="entry name" value="Xylose isomerase-like"/>
    <property type="match status" value="1"/>
</dbReference>
<dbReference type="Gene3D" id="3.20.20.150">
    <property type="entry name" value="Divalent-metal-dependent TIM barrel enzymes"/>
    <property type="match status" value="1"/>
</dbReference>
<accession>A0A374P0U6</accession>
<organism evidence="2 3">
    <name type="scientific">Hungatella hathewayi</name>
    <dbReference type="NCBI Taxonomy" id="154046"/>
    <lineage>
        <taxon>Bacteria</taxon>
        <taxon>Bacillati</taxon>
        <taxon>Bacillota</taxon>
        <taxon>Clostridia</taxon>
        <taxon>Lachnospirales</taxon>
        <taxon>Lachnospiraceae</taxon>
        <taxon>Hungatella</taxon>
    </lineage>
</organism>
<dbReference type="InterPro" id="IPR036237">
    <property type="entry name" value="Xyl_isomerase-like_sf"/>
</dbReference>
<dbReference type="Pfam" id="PF01261">
    <property type="entry name" value="AP_endonuc_2"/>
    <property type="match status" value="1"/>
</dbReference>
<dbReference type="Proteomes" id="UP000263014">
    <property type="component" value="Unassembled WGS sequence"/>
</dbReference>
<dbReference type="PANTHER" id="PTHR12110:SF53">
    <property type="entry name" value="BLR5974 PROTEIN"/>
    <property type="match status" value="1"/>
</dbReference>
<sequence length="331" mass="37484">MADIKLGLTLYCFTPEYAKGVLDLEGIIRTAAEMGYTGYEIVATQMCPDYPYVSDRFLGELTAMNRYYGMEIVSYAANMDRGLRHDRNLTEDEMLARAIVDLKSANKLGATVMREQYLCGPNVLKRLAPYAELYNVKVGIEIHNPEYPTSPYMQEYLRVIQESKSSYIGFIPDFGCFAVKPNKPNWDAALRNGARLSMLDLAAKLRFDEVPMEEAQKKMAAAGANGAEMGAFSGMYGFVTFYSKPDTQGLKKIMPYCVEMHGKFHYIYEDLHEHSIPYEDILPVIAASDFDGYIMTEYEDHDPVSGDTFTQMARHIAMEKKILGLREGVRR</sequence>
<keyword evidence="2" id="KW-0413">Isomerase</keyword>
<name>A0A374P0U6_9FIRM</name>
<dbReference type="GO" id="GO:0016853">
    <property type="term" value="F:isomerase activity"/>
    <property type="evidence" value="ECO:0007669"/>
    <property type="project" value="UniProtKB-KW"/>
</dbReference>
<dbReference type="AlphaFoldDB" id="A0A374P0U6"/>
<evidence type="ECO:0000313" key="2">
    <source>
        <dbReference type="EMBL" id="RGI97294.1"/>
    </source>
</evidence>